<dbReference type="Proteomes" id="UP000002173">
    <property type="component" value="Unassembled WGS sequence"/>
</dbReference>
<comment type="caution">
    <text evidence="8">The sequence shown here is derived from an EMBL/GenBank/DDBJ whole genome shotgun (WGS) entry which is preliminary data.</text>
</comment>
<dbReference type="InterPro" id="IPR022042">
    <property type="entry name" value="snRNA-activating_su3"/>
</dbReference>
<dbReference type="PANTHER" id="PTHR13421">
    <property type="entry name" value="SNRNA-ACTIVATING PROTEIN COMPLEX SUBUNIT 3"/>
    <property type="match status" value="1"/>
</dbReference>
<evidence type="ECO:0000256" key="7">
    <source>
        <dbReference type="SAM" id="MobiDB-lite"/>
    </source>
</evidence>
<organism evidence="8 9">
    <name type="scientific">Babesia bovis</name>
    <dbReference type="NCBI Taxonomy" id="5865"/>
    <lineage>
        <taxon>Eukaryota</taxon>
        <taxon>Sar</taxon>
        <taxon>Alveolata</taxon>
        <taxon>Apicomplexa</taxon>
        <taxon>Aconoidasida</taxon>
        <taxon>Piroplasmida</taxon>
        <taxon>Babesiidae</taxon>
        <taxon>Babesia</taxon>
    </lineage>
</organism>
<keyword evidence="5" id="KW-0804">Transcription</keyword>
<dbReference type="GO" id="GO:0003681">
    <property type="term" value="F:bent DNA binding"/>
    <property type="evidence" value="ECO:0007669"/>
    <property type="project" value="TreeGrafter"/>
</dbReference>
<proteinExistence type="inferred from homology"/>
<comment type="subcellular location">
    <subcellularLocation>
        <location evidence="1">Nucleus</location>
    </subcellularLocation>
</comment>
<dbReference type="PANTHER" id="PTHR13421:SF16">
    <property type="entry name" value="SNRNA-ACTIVATING PROTEIN COMPLEX SUBUNIT 3"/>
    <property type="match status" value="1"/>
</dbReference>
<evidence type="ECO:0000256" key="1">
    <source>
        <dbReference type="ARBA" id="ARBA00004123"/>
    </source>
</evidence>
<evidence type="ECO:0000256" key="6">
    <source>
        <dbReference type="ARBA" id="ARBA00023242"/>
    </source>
</evidence>
<dbReference type="GO" id="GO:0042795">
    <property type="term" value="P:snRNA transcription by RNA polymerase II"/>
    <property type="evidence" value="ECO:0007669"/>
    <property type="project" value="TreeGrafter"/>
</dbReference>
<dbReference type="GO" id="GO:0000978">
    <property type="term" value="F:RNA polymerase II cis-regulatory region sequence-specific DNA binding"/>
    <property type="evidence" value="ECO:0007669"/>
    <property type="project" value="TreeGrafter"/>
</dbReference>
<reference evidence="9" key="3">
    <citation type="journal article" date="2021" name="Int. J. Parasitol.">
        <title>Comparative analysis of gene expression between Babesia bovis blood stages and kinetes allowed by improved genome annotation.</title>
        <authorList>
            <person name="Ueti M.W."/>
            <person name="Johnson W.C."/>
            <person name="Kappmeyer L.S."/>
            <person name="Herndon D.R."/>
            <person name="Mousel M.R."/>
            <person name="Reif K.E."/>
            <person name="Taus N.S."/>
            <person name="Ifeonu O.O."/>
            <person name="Silva J.C."/>
            <person name="Suarez C.E."/>
            <person name="Brayton K.A."/>
        </authorList>
    </citation>
    <scope>NUCLEOTIDE SEQUENCE [LARGE SCALE GENOMIC DNA]</scope>
</reference>
<keyword evidence="6" id="KW-0539">Nucleus</keyword>
<protein>
    <recommendedName>
        <fullName evidence="10">snRNA-activating protein complex subunit 3</fullName>
    </recommendedName>
</protein>
<dbReference type="Pfam" id="PF12251">
    <property type="entry name" value="SNAPC3"/>
    <property type="match status" value="1"/>
</dbReference>
<reference evidence="9" key="2">
    <citation type="journal article" date="2020" name="Data Brief">
        <title>Transcriptome dataset of Babesia bovis life stages within vertebrate and invertebrate hosts.</title>
        <authorList>
            <person name="Ueti M.W."/>
            <person name="Johnson W.C."/>
            <person name="Kappmeyer L.S."/>
            <person name="Herndon D.R."/>
            <person name="Mousel M.R."/>
            <person name="Reif K.E."/>
            <person name="Taus N.S."/>
            <person name="Ifeonu O.O."/>
            <person name="Silva J.C."/>
            <person name="Suarez C.E."/>
            <person name="Brayton K.A."/>
        </authorList>
    </citation>
    <scope>NUCLEOTIDE SEQUENCE [LARGE SCALE GENOMIC DNA]</scope>
</reference>
<evidence type="ECO:0000256" key="5">
    <source>
        <dbReference type="ARBA" id="ARBA00023163"/>
    </source>
</evidence>
<evidence type="ECO:0000313" key="9">
    <source>
        <dbReference type="Proteomes" id="UP000002173"/>
    </source>
</evidence>
<sequence>MLGTMPRIPSGVPFKRIPHVSVSELLEPEDIIIVDGYDSNERSKGKQRHNDAVDCPSNKYRRTTGGSTSLPAGKSTRPELNQPSILSSKLKDALPVSDVDLFEYRDKYRRMMSRLDTLRETVMDANISKIQSELGISSYDDAKVLYMLRTDSKLLSYLSQPIRTPTITEVISSATTLNVDRLLSSQHRDRRASNKRLDIAVDETTHPWSEKNLYRFFAQKVNLESYKLAVGERRYIYENSKRDEELSRLLTLSGPQNSSSPALYHQHATQNFFDKHNVSASTLVADDELVITVSLYHGVRGHKIREFDMLSSQTLAELRDAFRCASEIRPLNVDLKANGSCFMLNGQLFPDLRNDACDYSEPLLHFLYNYKPGILRTSECIEQTDAVLSHLELPIYMPGFLLHHGDCEHRLMITAIRIFDRTRDCPYEECYPLKVFMPRQRAKQCNVCEYNEPSTTVFNSLVLPHIPSHLCNYCYTRLKLLESSGGVYRSDGLASSVAIEYCGE</sequence>
<feature type="compositionally biased region" description="Basic and acidic residues" evidence="7">
    <location>
        <begin position="39"/>
        <end position="52"/>
    </location>
</feature>
<dbReference type="GO" id="GO:0042796">
    <property type="term" value="P:snRNA transcription by RNA polymerase III"/>
    <property type="evidence" value="ECO:0007669"/>
    <property type="project" value="TreeGrafter"/>
</dbReference>
<keyword evidence="3" id="KW-0805">Transcription regulation</keyword>
<dbReference type="GeneID" id="5480449"/>
<gene>
    <name evidence="8" type="ORF">BBOV_III010690</name>
</gene>
<dbReference type="AlphaFoldDB" id="A7APY7"/>
<dbReference type="GO" id="GO:0005634">
    <property type="term" value="C:nucleus"/>
    <property type="evidence" value="ECO:0007669"/>
    <property type="project" value="UniProtKB-SubCell"/>
</dbReference>
<dbReference type="RefSeq" id="XP_001612189.1">
    <property type="nucleotide sequence ID" value="XM_001612139.1"/>
</dbReference>
<dbReference type="GO" id="GO:0001046">
    <property type="term" value="F:core promoter sequence-specific DNA binding"/>
    <property type="evidence" value="ECO:0007669"/>
    <property type="project" value="TreeGrafter"/>
</dbReference>
<evidence type="ECO:0008006" key="10">
    <source>
        <dbReference type="Google" id="ProtNLM"/>
    </source>
</evidence>
<keyword evidence="4" id="KW-0238">DNA-binding</keyword>
<dbReference type="VEuPathDB" id="PiroplasmaDB:BBOV_III010690"/>
<dbReference type="EMBL" id="AAXT01000001">
    <property type="protein sequence ID" value="EDO08621.1"/>
    <property type="molecule type" value="Genomic_DNA"/>
</dbReference>
<evidence type="ECO:0000256" key="2">
    <source>
        <dbReference type="ARBA" id="ARBA00010410"/>
    </source>
</evidence>
<evidence type="ECO:0000256" key="4">
    <source>
        <dbReference type="ARBA" id="ARBA00023125"/>
    </source>
</evidence>
<dbReference type="GO" id="GO:0001006">
    <property type="term" value="F:RNA polymerase III type 3 promoter sequence-specific DNA binding"/>
    <property type="evidence" value="ECO:0007669"/>
    <property type="project" value="TreeGrafter"/>
</dbReference>
<comment type="similarity">
    <text evidence="2">Belongs to the SNAPC3/SRD2 family.</text>
</comment>
<dbReference type="GO" id="GO:0019185">
    <property type="term" value="C:snRNA-activating protein complex"/>
    <property type="evidence" value="ECO:0007669"/>
    <property type="project" value="TreeGrafter"/>
</dbReference>
<accession>A7APY7</accession>
<dbReference type="KEGG" id="bbo:BBOV_III010690"/>
<reference evidence="8 9" key="1">
    <citation type="journal article" date="2007" name="PLoS Pathog.">
        <title>Genome sequence of Babesia bovis and comparative analysis of apicomplexan hemoprotozoa.</title>
        <authorList>
            <person name="Brayton K.A."/>
            <person name="Lau A.O.T."/>
            <person name="Herndon D.R."/>
            <person name="Hannick L."/>
            <person name="Kappmeyer L.S."/>
            <person name="Berens S.J."/>
            <person name="Bidwell S.L."/>
            <person name="Brown W.C."/>
            <person name="Crabtree J."/>
            <person name="Fadrosh D."/>
            <person name="Feldblum T."/>
            <person name="Forberger H.A."/>
            <person name="Haas B.J."/>
            <person name="Howell J.M."/>
            <person name="Khouri H."/>
            <person name="Koo H."/>
            <person name="Mann D.J."/>
            <person name="Norimine J."/>
            <person name="Paulsen I.T."/>
            <person name="Radune D."/>
            <person name="Ren Q."/>
            <person name="Smith R.K. Jr."/>
            <person name="Suarez C.E."/>
            <person name="White O."/>
            <person name="Wortman J.R."/>
            <person name="Knowles D.P. Jr."/>
            <person name="McElwain T.F."/>
            <person name="Nene V.M."/>
        </authorList>
    </citation>
    <scope>NUCLEOTIDE SEQUENCE [LARGE SCALE GENOMIC DNA]</scope>
    <source>
        <strain evidence="8">T2Bo</strain>
    </source>
</reference>
<dbReference type="STRING" id="5865.A7APY7"/>
<evidence type="ECO:0000256" key="3">
    <source>
        <dbReference type="ARBA" id="ARBA00023015"/>
    </source>
</evidence>
<dbReference type="InParanoid" id="A7APY7"/>
<evidence type="ECO:0000313" key="8">
    <source>
        <dbReference type="EMBL" id="EDO08621.1"/>
    </source>
</evidence>
<keyword evidence="9" id="KW-1185">Reference proteome</keyword>
<feature type="region of interest" description="Disordered" evidence="7">
    <location>
        <begin position="37"/>
        <end position="81"/>
    </location>
</feature>
<dbReference type="eggNOG" id="KOG2664">
    <property type="taxonomic scope" value="Eukaryota"/>
</dbReference>
<name>A7APY7_BABBO</name>
<dbReference type="OMA" id="HHGDCEH"/>